<accession>A0A3E1P382</accession>
<dbReference type="InterPro" id="IPR036156">
    <property type="entry name" value="Beta-gal/glucu_dom_sf"/>
</dbReference>
<dbReference type="InterPro" id="IPR006103">
    <property type="entry name" value="Glyco_hydro_2_cat"/>
</dbReference>
<keyword evidence="8" id="KW-1185">Reference proteome</keyword>
<evidence type="ECO:0000313" key="8">
    <source>
        <dbReference type="Proteomes" id="UP000261174"/>
    </source>
</evidence>
<dbReference type="InterPro" id="IPR054593">
    <property type="entry name" value="Beta-mannosidase-like_N2"/>
</dbReference>
<dbReference type="RefSeq" id="WP_116854221.1">
    <property type="nucleotide sequence ID" value="NZ_QTJV01000004.1"/>
</dbReference>
<dbReference type="SUPFAM" id="SSF51445">
    <property type="entry name" value="(Trans)glycosidases"/>
    <property type="match status" value="1"/>
</dbReference>
<feature type="domain" description="Glycoside hydrolase family 2 catalytic" evidence="5">
    <location>
        <begin position="365"/>
        <end position="477"/>
    </location>
</feature>
<feature type="domain" description="Beta-mannosidase-like galactose-binding" evidence="6">
    <location>
        <begin position="107"/>
        <end position="192"/>
    </location>
</feature>
<feature type="domain" description="Glycoside hydrolase family 2 immunoglobulin-like beta-sandwich" evidence="4">
    <location>
        <begin position="220"/>
        <end position="321"/>
    </location>
</feature>
<dbReference type="GO" id="GO:0004553">
    <property type="term" value="F:hydrolase activity, hydrolyzing O-glycosyl compounds"/>
    <property type="evidence" value="ECO:0007669"/>
    <property type="project" value="InterPro"/>
</dbReference>
<evidence type="ECO:0000256" key="2">
    <source>
        <dbReference type="ARBA" id="ARBA00022801"/>
    </source>
</evidence>
<comment type="caution">
    <text evidence="7">The sequence shown here is derived from an EMBL/GenBank/DDBJ whole genome shotgun (WGS) entry which is preliminary data.</text>
</comment>
<proteinExistence type="inferred from homology"/>
<dbReference type="GO" id="GO:0005975">
    <property type="term" value="P:carbohydrate metabolic process"/>
    <property type="evidence" value="ECO:0007669"/>
    <property type="project" value="InterPro"/>
</dbReference>
<dbReference type="InterPro" id="IPR008979">
    <property type="entry name" value="Galactose-bd-like_sf"/>
</dbReference>
<evidence type="ECO:0000256" key="1">
    <source>
        <dbReference type="ARBA" id="ARBA00007401"/>
    </source>
</evidence>
<evidence type="ECO:0000259" key="5">
    <source>
        <dbReference type="Pfam" id="PF02836"/>
    </source>
</evidence>
<name>A0A3E1P382_9BACT</name>
<dbReference type="Pfam" id="PF22666">
    <property type="entry name" value="Glyco_hydro_2_N2"/>
    <property type="match status" value="1"/>
</dbReference>
<dbReference type="Gene3D" id="2.60.40.10">
    <property type="entry name" value="Immunoglobulins"/>
    <property type="match status" value="1"/>
</dbReference>
<comment type="similarity">
    <text evidence="1">Belongs to the glycosyl hydrolase 2 family.</text>
</comment>
<evidence type="ECO:0000259" key="6">
    <source>
        <dbReference type="Pfam" id="PF22666"/>
    </source>
</evidence>
<keyword evidence="2 7" id="KW-0378">Hydrolase</keyword>
<dbReference type="InterPro" id="IPR051913">
    <property type="entry name" value="GH2_Domain-Containing"/>
</dbReference>
<dbReference type="AlphaFoldDB" id="A0A3E1P382"/>
<dbReference type="Pfam" id="PF00703">
    <property type="entry name" value="Glyco_hydro_2"/>
    <property type="match status" value="1"/>
</dbReference>
<gene>
    <name evidence="7" type="ORF">DXN04_15350</name>
</gene>
<keyword evidence="3" id="KW-0326">Glycosidase</keyword>
<organism evidence="7 8">
    <name type="scientific">Chitinophaga silvisoli</name>
    <dbReference type="NCBI Taxonomy" id="2291814"/>
    <lineage>
        <taxon>Bacteria</taxon>
        <taxon>Pseudomonadati</taxon>
        <taxon>Bacteroidota</taxon>
        <taxon>Chitinophagia</taxon>
        <taxon>Chitinophagales</taxon>
        <taxon>Chitinophagaceae</taxon>
        <taxon>Chitinophaga</taxon>
    </lineage>
</organism>
<dbReference type="PANTHER" id="PTHR42732:SF2">
    <property type="entry name" value="BETA-MANNOSIDASE"/>
    <property type="match status" value="1"/>
</dbReference>
<sequence>MKPRILQILTLLLIYNTFLHVKARPISAWHMQSIPIQSPWASQVSPIHPLPEYPRPQMVRSEWQNLNGLWDYAITNWDATAPTSYQGKILVPFPIESALSGVQQALLPKQRLWYHTTFQPHRSANLTQRTLLHFGAIDWKATVYLNGQLLGSHLGGYHHFSYDITSFLQPGNNELLVSVYDPTSQGNNPHGKQSLYPGRILYTACSGIWQTVWLETVPDTYIAGFTLTPDLDAGELKIKVSLSSTGGQYTLQAISNNLIANSSFDKNALPNSDSLASDTLTLHIPSPHAWSPEDPYLYPLTIRLLQNGIVTDSITSYFAMRKISLEKDPSGHPRIYLNHHYTFNLGVLDQGYWPDGIYTAPTDSALAYDIRIIKQMGFNTIRKHIKIEPDRWYYYCDKLGMLVWQDLIPPAGFTAADASAFEDESPKLLQQLYNFPSIIVWTLFNEGWGAYDQLRLATQLKKYNPGRLLNAHSGANMDEYNAGYPSIMWEGSDFVDVHKYPGPSIGPALPQKAAVLGEWGGLGVSIEGHRWDPSKSYSYLDITRADFPDYYQALMQLLYLYEKAGLSGAIYTQPFDVEREENGLITYDRKVVKIPVPLVKAINDSLLSSIKLPGKSGQ</sequence>
<dbReference type="EMBL" id="QTJV01000004">
    <property type="protein sequence ID" value="RFM34639.1"/>
    <property type="molecule type" value="Genomic_DNA"/>
</dbReference>
<dbReference type="InterPro" id="IPR017853">
    <property type="entry name" value="GH"/>
</dbReference>
<dbReference type="InterPro" id="IPR006102">
    <property type="entry name" value="Ig-like_GH2"/>
</dbReference>
<dbReference type="SUPFAM" id="SSF49785">
    <property type="entry name" value="Galactose-binding domain-like"/>
    <property type="match status" value="1"/>
</dbReference>
<evidence type="ECO:0000259" key="4">
    <source>
        <dbReference type="Pfam" id="PF00703"/>
    </source>
</evidence>
<evidence type="ECO:0000256" key="3">
    <source>
        <dbReference type="ARBA" id="ARBA00023295"/>
    </source>
</evidence>
<dbReference type="OrthoDB" id="9801077at2"/>
<dbReference type="Proteomes" id="UP000261174">
    <property type="component" value="Unassembled WGS sequence"/>
</dbReference>
<dbReference type="SUPFAM" id="SSF49303">
    <property type="entry name" value="beta-Galactosidase/glucuronidase domain"/>
    <property type="match status" value="1"/>
</dbReference>
<dbReference type="Gene3D" id="3.20.20.80">
    <property type="entry name" value="Glycosidases"/>
    <property type="match status" value="1"/>
</dbReference>
<dbReference type="Gene3D" id="2.60.120.260">
    <property type="entry name" value="Galactose-binding domain-like"/>
    <property type="match status" value="1"/>
</dbReference>
<dbReference type="Pfam" id="PF02836">
    <property type="entry name" value="Glyco_hydro_2_C"/>
    <property type="match status" value="1"/>
</dbReference>
<dbReference type="PANTHER" id="PTHR42732">
    <property type="entry name" value="BETA-GALACTOSIDASE"/>
    <property type="match status" value="1"/>
</dbReference>
<dbReference type="InterPro" id="IPR013783">
    <property type="entry name" value="Ig-like_fold"/>
</dbReference>
<evidence type="ECO:0000313" key="7">
    <source>
        <dbReference type="EMBL" id="RFM34639.1"/>
    </source>
</evidence>
<reference evidence="7 8" key="1">
    <citation type="submission" date="2018-08" db="EMBL/GenBank/DDBJ databases">
        <title>Chitinophaga sp. K20C18050901, a novel bacterium isolated from forest soil.</title>
        <authorList>
            <person name="Wang C."/>
        </authorList>
    </citation>
    <scope>NUCLEOTIDE SEQUENCE [LARGE SCALE GENOMIC DNA]</scope>
    <source>
        <strain evidence="7 8">K20C18050901</strain>
    </source>
</reference>
<protein>
    <submittedName>
        <fullName evidence="7">Glycoside hydrolase family 2</fullName>
    </submittedName>
</protein>